<dbReference type="Pfam" id="PF04994">
    <property type="entry name" value="TfoX_C"/>
    <property type="match status" value="1"/>
</dbReference>
<name>A0A947GE84_9HYPH</name>
<accession>A0A947GE84</accession>
<dbReference type="InterPro" id="IPR047525">
    <property type="entry name" value="TfoX-like"/>
</dbReference>
<dbReference type="Gene3D" id="1.10.150.20">
    <property type="entry name" value="5' to 3' exonuclease, C-terminal subdomain"/>
    <property type="match status" value="1"/>
</dbReference>
<comment type="caution">
    <text evidence="2">The sequence shown here is derived from an EMBL/GenBank/DDBJ whole genome shotgun (WGS) entry which is preliminary data.</text>
</comment>
<keyword evidence="3" id="KW-1185">Reference proteome</keyword>
<gene>
    <name evidence="2" type="ORF">KL771_16640</name>
</gene>
<dbReference type="Proteomes" id="UP000766595">
    <property type="component" value="Unassembled WGS sequence"/>
</dbReference>
<protein>
    <submittedName>
        <fullName evidence="2">TfoX/Sxy family protein</fullName>
    </submittedName>
</protein>
<dbReference type="EMBL" id="JAHHZF010000008">
    <property type="protein sequence ID" value="MBT9291096.1"/>
    <property type="molecule type" value="Genomic_DNA"/>
</dbReference>
<dbReference type="PANTHER" id="PTHR36121">
    <property type="entry name" value="PROTEIN SXY"/>
    <property type="match status" value="1"/>
</dbReference>
<dbReference type="PANTHER" id="PTHR36121:SF1">
    <property type="entry name" value="PROTEIN SXY"/>
    <property type="match status" value="1"/>
</dbReference>
<dbReference type="InterPro" id="IPR007077">
    <property type="entry name" value="TfoX_C"/>
</dbReference>
<evidence type="ECO:0000259" key="1">
    <source>
        <dbReference type="Pfam" id="PF04994"/>
    </source>
</evidence>
<sequence length="81" mass="8985">MERWLGEVGIRSEVDLIAIGAVDAFRRLRFAFGRRVTLNALYGMAAALERRPWTDLSLDEKRRLAAAAGVDVSPCRPAGKK</sequence>
<dbReference type="AlphaFoldDB" id="A0A947GE84"/>
<organism evidence="2 3">
    <name type="scientific">Prosthecodimorpha staleyi</name>
    <dbReference type="NCBI Taxonomy" id="2840188"/>
    <lineage>
        <taxon>Bacteria</taxon>
        <taxon>Pseudomonadati</taxon>
        <taxon>Pseudomonadota</taxon>
        <taxon>Alphaproteobacteria</taxon>
        <taxon>Hyphomicrobiales</taxon>
        <taxon>Ancalomicrobiaceae</taxon>
        <taxon>Prosthecodimorpha</taxon>
    </lineage>
</organism>
<feature type="domain" description="TfoX C-terminal" evidence="1">
    <location>
        <begin position="2"/>
        <end position="67"/>
    </location>
</feature>
<proteinExistence type="predicted"/>
<evidence type="ECO:0000313" key="2">
    <source>
        <dbReference type="EMBL" id="MBT9291096.1"/>
    </source>
</evidence>
<evidence type="ECO:0000313" key="3">
    <source>
        <dbReference type="Proteomes" id="UP000766595"/>
    </source>
</evidence>
<reference evidence="2 3" key="1">
    <citation type="submission" date="2021-06" db="EMBL/GenBank/DDBJ databases">
        <authorList>
            <person name="Grouzdev D.S."/>
            <person name="Koziaeva V."/>
        </authorList>
    </citation>
    <scope>NUCLEOTIDE SEQUENCE [LARGE SCALE GENOMIC DNA]</scope>
    <source>
        <strain evidence="2 3">22</strain>
    </source>
</reference>